<evidence type="ECO:0000313" key="1">
    <source>
        <dbReference type="EMBL" id="KAH7851721.1"/>
    </source>
</evidence>
<keyword evidence="2" id="KW-1185">Reference proteome</keyword>
<dbReference type="Proteomes" id="UP000828048">
    <property type="component" value="Chromosome 8"/>
</dbReference>
<dbReference type="EMBL" id="CM037158">
    <property type="protein sequence ID" value="KAH7851721.1"/>
    <property type="molecule type" value="Genomic_DNA"/>
</dbReference>
<name>A0ACB7YDX7_9ERIC</name>
<accession>A0ACB7YDX7</accession>
<comment type="caution">
    <text evidence="1">The sequence shown here is derived from an EMBL/GenBank/DDBJ whole genome shotgun (WGS) entry which is preliminary data.</text>
</comment>
<evidence type="ECO:0000313" key="2">
    <source>
        <dbReference type="Proteomes" id="UP000828048"/>
    </source>
</evidence>
<organism evidence="1 2">
    <name type="scientific">Vaccinium darrowii</name>
    <dbReference type="NCBI Taxonomy" id="229202"/>
    <lineage>
        <taxon>Eukaryota</taxon>
        <taxon>Viridiplantae</taxon>
        <taxon>Streptophyta</taxon>
        <taxon>Embryophyta</taxon>
        <taxon>Tracheophyta</taxon>
        <taxon>Spermatophyta</taxon>
        <taxon>Magnoliopsida</taxon>
        <taxon>eudicotyledons</taxon>
        <taxon>Gunneridae</taxon>
        <taxon>Pentapetalae</taxon>
        <taxon>asterids</taxon>
        <taxon>Ericales</taxon>
        <taxon>Ericaceae</taxon>
        <taxon>Vaccinioideae</taxon>
        <taxon>Vaccinieae</taxon>
        <taxon>Vaccinium</taxon>
    </lineage>
</organism>
<sequence>MGCISGSINLQSGAAQALWSWKMRRCLNRQLSRRMKCCRKKLDNCAQLRAGLIVYAGADILIFVARERSSVRGGRKDGRTSRESDDLLNLPPPSANVQLLVQSFSRKGLSLETWSLSQAYEKRSTSRSRYELGWKRNFEQVGSLCNELPFANPRCENCVFLFLVFSSLGQHCAMSLLAFGRSLLEEFVEVQTCRSLATCICVLFDVQLAY</sequence>
<gene>
    <name evidence="1" type="ORF">Vadar_015725</name>
</gene>
<reference evidence="1 2" key="1">
    <citation type="journal article" date="2021" name="Hortic Res">
        <title>High-quality reference genome and annotation aids understanding of berry development for evergreen blueberry (Vaccinium darrowii).</title>
        <authorList>
            <person name="Yu J."/>
            <person name="Hulse-Kemp A.M."/>
            <person name="Babiker E."/>
            <person name="Staton M."/>
        </authorList>
    </citation>
    <scope>NUCLEOTIDE SEQUENCE [LARGE SCALE GENOMIC DNA]</scope>
    <source>
        <strain evidence="2">cv. NJ 8807/NJ 8810</strain>
        <tissue evidence="1">Young leaf</tissue>
    </source>
</reference>
<proteinExistence type="predicted"/>
<protein>
    <submittedName>
        <fullName evidence="1">Uncharacterized protein</fullName>
    </submittedName>
</protein>